<evidence type="ECO:0000256" key="3">
    <source>
        <dbReference type="ARBA" id="ARBA00022452"/>
    </source>
</evidence>
<feature type="domain" description="TonB-dependent receptor plug" evidence="13">
    <location>
        <begin position="33"/>
        <end position="134"/>
    </location>
</feature>
<dbReference type="InterPro" id="IPR036942">
    <property type="entry name" value="Beta-barrel_TonB_sf"/>
</dbReference>
<evidence type="ECO:0000256" key="9">
    <source>
        <dbReference type="ARBA" id="ARBA00023237"/>
    </source>
</evidence>
<evidence type="ECO:0000259" key="12">
    <source>
        <dbReference type="Pfam" id="PF00593"/>
    </source>
</evidence>
<dbReference type="InterPro" id="IPR037066">
    <property type="entry name" value="Plug_dom_sf"/>
</dbReference>
<keyword evidence="4 10" id="KW-0812">Transmembrane</keyword>
<keyword evidence="6 11" id="KW-0798">TonB box</keyword>
<proteinExistence type="inferred from homology"/>
<keyword evidence="15" id="KW-1185">Reference proteome</keyword>
<dbReference type="Gene3D" id="2.170.130.10">
    <property type="entry name" value="TonB-dependent receptor, plug domain"/>
    <property type="match status" value="1"/>
</dbReference>
<name>A0ABV9T3N0_9BACT</name>
<keyword evidence="8 14" id="KW-0675">Receptor</keyword>
<evidence type="ECO:0000313" key="15">
    <source>
        <dbReference type="Proteomes" id="UP001595818"/>
    </source>
</evidence>
<reference evidence="15" key="1">
    <citation type="journal article" date="2019" name="Int. J. Syst. Evol. Microbiol.">
        <title>The Global Catalogue of Microorganisms (GCM) 10K type strain sequencing project: providing services to taxonomists for standard genome sequencing and annotation.</title>
        <authorList>
            <consortium name="The Broad Institute Genomics Platform"/>
            <consortium name="The Broad Institute Genome Sequencing Center for Infectious Disease"/>
            <person name="Wu L."/>
            <person name="Ma J."/>
        </authorList>
    </citation>
    <scope>NUCLEOTIDE SEQUENCE [LARGE SCALE GENOMIC DNA]</scope>
    <source>
        <strain evidence="15">CGMCC 4.7466</strain>
    </source>
</reference>
<keyword evidence="3 10" id="KW-1134">Transmembrane beta strand</keyword>
<dbReference type="Proteomes" id="UP001595818">
    <property type="component" value="Unassembled WGS sequence"/>
</dbReference>
<feature type="domain" description="TonB-dependent receptor-like beta-barrel" evidence="12">
    <location>
        <begin position="156"/>
        <end position="589"/>
    </location>
</feature>
<comment type="subcellular location">
    <subcellularLocation>
        <location evidence="1 10">Cell outer membrane</location>
        <topology evidence="1 10">Multi-pass membrane protein</topology>
    </subcellularLocation>
</comment>
<evidence type="ECO:0000256" key="2">
    <source>
        <dbReference type="ARBA" id="ARBA00022448"/>
    </source>
</evidence>
<gene>
    <name evidence="14" type="ORF">ACFPFU_15245</name>
</gene>
<keyword evidence="7 10" id="KW-0472">Membrane</keyword>
<keyword evidence="2 10" id="KW-0813">Transport</keyword>
<comment type="caution">
    <text evidence="14">The sequence shown here is derived from an EMBL/GenBank/DDBJ whole genome shotgun (WGS) entry which is preliminary data.</text>
</comment>
<evidence type="ECO:0000256" key="10">
    <source>
        <dbReference type="PROSITE-ProRule" id="PRU01360"/>
    </source>
</evidence>
<evidence type="ECO:0000256" key="8">
    <source>
        <dbReference type="ARBA" id="ARBA00023170"/>
    </source>
</evidence>
<comment type="similarity">
    <text evidence="10 11">Belongs to the TonB-dependent receptor family.</text>
</comment>
<accession>A0ABV9T3N0</accession>
<dbReference type="PANTHER" id="PTHR30069:SF29">
    <property type="entry name" value="HEMOGLOBIN AND HEMOGLOBIN-HAPTOGLOBIN-BINDING PROTEIN 1-RELATED"/>
    <property type="match status" value="1"/>
</dbReference>
<evidence type="ECO:0000256" key="7">
    <source>
        <dbReference type="ARBA" id="ARBA00023136"/>
    </source>
</evidence>
<organism evidence="14 15">
    <name type="scientific">Negadavirga shengliensis</name>
    <dbReference type="NCBI Taxonomy" id="1389218"/>
    <lineage>
        <taxon>Bacteria</taxon>
        <taxon>Pseudomonadati</taxon>
        <taxon>Bacteroidota</taxon>
        <taxon>Cytophagia</taxon>
        <taxon>Cytophagales</taxon>
        <taxon>Cyclobacteriaceae</taxon>
        <taxon>Negadavirga</taxon>
    </lineage>
</organism>
<dbReference type="InterPro" id="IPR000531">
    <property type="entry name" value="Beta-barrel_TonB"/>
</dbReference>
<keyword evidence="5" id="KW-0732">Signal</keyword>
<evidence type="ECO:0000256" key="11">
    <source>
        <dbReference type="RuleBase" id="RU003357"/>
    </source>
</evidence>
<dbReference type="Pfam" id="PF00593">
    <property type="entry name" value="TonB_dep_Rec_b-barrel"/>
    <property type="match status" value="1"/>
</dbReference>
<dbReference type="InterPro" id="IPR039426">
    <property type="entry name" value="TonB-dep_rcpt-like"/>
</dbReference>
<evidence type="ECO:0000256" key="6">
    <source>
        <dbReference type="ARBA" id="ARBA00023077"/>
    </source>
</evidence>
<sequence length="615" mass="70337">MQLFAAGDSLRPMLGDTLELQAVEVAGPKKYAYGQMVKTISEGQMQSFQGMSLADVLQQRTGLFLRQYGPGMLASLTMRGTSAGHNAVFWNGLPINSPSLGQTDFSILPVGGFDGVDIHYGSAGALYGTDAIGGSVHLNSAIGFDEGDRANVFSHFGSFGKWNQLLEYRRSGSEFSSRTKVYRNIAKNDFLYKDWSSINTPVRRQEHAGISQYGLVQDFAFKLDAKHQLSTSVWWNHTDRQIQPVIGSPTKDEQVDENIRWVADLHRFDHNKVWNFKGGWIKDRLVFNHAENLIHQYFLSGDLDWQWGPAWESRTGVRLTHIQGTLSAYSRQEKRIELYQATNFKPGEQIGFSFHLRQLMYDGEWVPLTPSTGMEWVFWETPKDRFQFSANLARSFKVPTLNDRFWVPGGNPDLEPEKSWSGELGLDHTYQYGPVKGKSRVSYFRMSVDNWIIWLPGEGYWSPVNLRHVDNQGLEFFMEVKLTLGDWKTGLEGNYAWTRAINKTADSEDDSSMGKQLPYTPMHKGQLGFWLEKTDFSIFLNTHRVGKRFIATDNQGKLEAYQLWDQGVAYKLAFWKKIEGKLAFQVNNIFNKDYQVLRLRPMPGRNYQINLNITI</sequence>
<dbReference type="SUPFAM" id="SSF56935">
    <property type="entry name" value="Porins"/>
    <property type="match status" value="1"/>
</dbReference>
<dbReference type="InterPro" id="IPR012910">
    <property type="entry name" value="Plug_dom"/>
</dbReference>
<evidence type="ECO:0000256" key="5">
    <source>
        <dbReference type="ARBA" id="ARBA00022729"/>
    </source>
</evidence>
<dbReference type="Pfam" id="PF07715">
    <property type="entry name" value="Plug"/>
    <property type="match status" value="1"/>
</dbReference>
<evidence type="ECO:0000256" key="1">
    <source>
        <dbReference type="ARBA" id="ARBA00004571"/>
    </source>
</evidence>
<dbReference type="PROSITE" id="PS52016">
    <property type="entry name" value="TONB_DEPENDENT_REC_3"/>
    <property type="match status" value="1"/>
</dbReference>
<evidence type="ECO:0000313" key="14">
    <source>
        <dbReference type="EMBL" id="MFC4873053.1"/>
    </source>
</evidence>
<dbReference type="EMBL" id="JBHSJJ010000008">
    <property type="protein sequence ID" value="MFC4873053.1"/>
    <property type="molecule type" value="Genomic_DNA"/>
</dbReference>
<dbReference type="Gene3D" id="2.40.170.20">
    <property type="entry name" value="TonB-dependent receptor, beta-barrel domain"/>
    <property type="match status" value="1"/>
</dbReference>
<evidence type="ECO:0000259" key="13">
    <source>
        <dbReference type="Pfam" id="PF07715"/>
    </source>
</evidence>
<dbReference type="PANTHER" id="PTHR30069">
    <property type="entry name" value="TONB-DEPENDENT OUTER MEMBRANE RECEPTOR"/>
    <property type="match status" value="1"/>
</dbReference>
<protein>
    <submittedName>
        <fullName evidence="14">TonB-dependent receptor</fullName>
    </submittedName>
</protein>
<keyword evidence="9 10" id="KW-0998">Cell outer membrane</keyword>
<evidence type="ECO:0000256" key="4">
    <source>
        <dbReference type="ARBA" id="ARBA00022692"/>
    </source>
</evidence>